<dbReference type="SUPFAM" id="SSF51556">
    <property type="entry name" value="Metallo-dependent hydrolases"/>
    <property type="match status" value="1"/>
</dbReference>
<feature type="domain" description="Amidohydrolase-related" evidence="2">
    <location>
        <begin position="22"/>
        <end position="345"/>
    </location>
</feature>
<keyword evidence="4" id="KW-1185">Reference proteome</keyword>
<keyword evidence="1" id="KW-0456">Lyase</keyword>
<evidence type="ECO:0000256" key="1">
    <source>
        <dbReference type="ARBA" id="ARBA00023239"/>
    </source>
</evidence>
<evidence type="ECO:0000259" key="2">
    <source>
        <dbReference type="Pfam" id="PF04909"/>
    </source>
</evidence>
<name>A0ABT3H5P4_9RHOB</name>
<protein>
    <submittedName>
        <fullName evidence="3">Amidohydrolase</fullName>
    </submittedName>
</protein>
<evidence type="ECO:0000313" key="4">
    <source>
        <dbReference type="Proteomes" id="UP001208938"/>
    </source>
</evidence>
<dbReference type="EMBL" id="JAPDFL010000002">
    <property type="protein sequence ID" value="MCW1935068.1"/>
    <property type="molecule type" value="Genomic_DNA"/>
</dbReference>
<dbReference type="Pfam" id="PF04909">
    <property type="entry name" value="Amidohydro_2"/>
    <property type="match status" value="1"/>
</dbReference>
<dbReference type="InterPro" id="IPR032466">
    <property type="entry name" value="Metal_Hydrolase"/>
</dbReference>
<dbReference type="PANTHER" id="PTHR21240:SF28">
    <property type="entry name" value="ISO-OROTATE DECARBOXYLASE (EUROFUNG)"/>
    <property type="match status" value="1"/>
</dbReference>
<dbReference type="InterPro" id="IPR032465">
    <property type="entry name" value="ACMSD"/>
</dbReference>
<accession>A0ABT3H5P4</accession>
<evidence type="ECO:0000313" key="3">
    <source>
        <dbReference type="EMBL" id="MCW1935068.1"/>
    </source>
</evidence>
<organism evidence="3 4">
    <name type="scientific">Pararhodobacter zhoushanensis</name>
    <dbReference type="NCBI Taxonomy" id="2479545"/>
    <lineage>
        <taxon>Bacteria</taxon>
        <taxon>Pseudomonadati</taxon>
        <taxon>Pseudomonadota</taxon>
        <taxon>Alphaproteobacteria</taxon>
        <taxon>Rhodobacterales</taxon>
        <taxon>Paracoccaceae</taxon>
        <taxon>Pararhodobacter</taxon>
    </lineage>
</organism>
<dbReference type="InterPro" id="IPR006680">
    <property type="entry name" value="Amidohydro-rel"/>
</dbReference>
<dbReference type="PANTHER" id="PTHR21240">
    <property type="entry name" value="2-AMINO-3-CARBOXYLMUCONATE-6-SEMIALDEHYDE DECARBOXYLASE"/>
    <property type="match status" value="1"/>
</dbReference>
<dbReference type="RefSeq" id="WP_264507952.1">
    <property type="nucleotide sequence ID" value="NZ_JAPDFL010000002.1"/>
</dbReference>
<proteinExistence type="predicted"/>
<reference evidence="3 4" key="1">
    <citation type="submission" date="2022-10" db="EMBL/GenBank/DDBJ databases">
        <title>Pararhodobacter sp. nov., isolated from marine algae.</title>
        <authorList>
            <person name="Choi B.J."/>
            <person name="Kim J.M."/>
            <person name="Lee J.K."/>
            <person name="Choi D.G."/>
            <person name="Jeon C.O."/>
        </authorList>
    </citation>
    <scope>NUCLEOTIDE SEQUENCE [LARGE SCALE GENOMIC DNA]</scope>
    <source>
        <strain evidence="3 4">ZQ420</strain>
    </source>
</reference>
<gene>
    <name evidence="3" type="ORF">OKW52_23115</name>
</gene>
<dbReference type="Proteomes" id="UP001208938">
    <property type="component" value="Unassembled WGS sequence"/>
</dbReference>
<sequence length="345" mass="36698">MSRFDNPLPTGQLTRPDVPCVIDMHGHFGAPEAEALLASRPERAAEMGAQARSTGEASSLHNRTVMLPAAGARMASLEKRLADLDLMGVEVQVIAPSPHLYAYWADEVLADELVAAVNAAAVALVARAPERLAGMGMVSMQHPDLAAQQIHAAKAAGLKGIEISASVGERELSDPVFTPVWAAAEATGLPVFIHPLGTSLGARLDRFYLSNTIGQPVETTIALTGLILSGVLDRHPRLKLVGAHGGGYLPAYIGRADHTWRVRPEARGCAALPSEYLSRIWVDTVVFDRNQLSDLVQRMGAERVMFGTDYPFDMADCRPDQVAAALPLSARAAVMGGTAAALFNL</sequence>
<dbReference type="Gene3D" id="3.20.20.140">
    <property type="entry name" value="Metal-dependent hydrolases"/>
    <property type="match status" value="1"/>
</dbReference>
<comment type="caution">
    <text evidence="3">The sequence shown here is derived from an EMBL/GenBank/DDBJ whole genome shotgun (WGS) entry which is preliminary data.</text>
</comment>